<gene>
    <name evidence="2" type="ORF">J2Y00_002407</name>
</gene>
<reference evidence="2" key="1">
    <citation type="submission" date="2023-07" db="EMBL/GenBank/DDBJ databases">
        <title>Sorghum-associated microbial communities from plants grown in Nebraska, USA.</title>
        <authorList>
            <person name="Schachtman D."/>
        </authorList>
    </citation>
    <scope>NUCLEOTIDE SEQUENCE</scope>
    <source>
        <strain evidence="2">BE330</strain>
    </source>
</reference>
<accession>A0AAE4BM82</accession>
<dbReference type="Proteomes" id="UP001185331">
    <property type="component" value="Unassembled WGS sequence"/>
</dbReference>
<feature type="domain" description="Antitoxin Xre/MbcA/ParS-like toxin-binding" evidence="1">
    <location>
        <begin position="93"/>
        <end position="126"/>
    </location>
</feature>
<comment type="caution">
    <text evidence="2">The sequence shown here is derived from an EMBL/GenBank/DDBJ whole genome shotgun (WGS) entry which is preliminary data.</text>
</comment>
<dbReference type="InterPro" id="IPR024467">
    <property type="entry name" value="Xre/MbcA/ParS-like_toxin-bd"/>
</dbReference>
<proteinExistence type="predicted"/>
<dbReference type="RefSeq" id="WP_309853435.1">
    <property type="nucleotide sequence ID" value="NZ_JAVDQJ010000004.1"/>
</dbReference>
<sequence length="132" mass="13830">MTALPWDEPAGQRALESGDDAQWRAAWTGTGGALIHAAATRTGLPEPLLRRVTSTSTRAAARAASLELASHLQQITALTSQVQAALSGDTPTWMQRPNPHLDGLPPSAYLKTSAGRARLGTYLQGLLSGAFG</sequence>
<evidence type="ECO:0000313" key="3">
    <source>
        <dbReference type="Proteomes" id="UP001185331"/>
    </source>
</evidence>
<dbReference type="EMBL" id="JAVDQK010000005">
    <property type="protein sequence ID" value="MDR6218810.1"/>
    <property type="molecule type" value="Genomic_DNA"/>
</dbReference>
<dbReference type="AlphaFoldDB" id="A0AAE4BM82"/>
<name>A0AAE4BM82_9DEIO</name>
<organism evidence="2 3">
    <name type="scientific">Deinococcus soli</name>
    <name type="common">ex Cha et al. 2016</name>
    <dbReference type="NCBI Taxonomy" id="1309411"/>
    <lineage>
        <taxon>Bacteria</taxon>
        <taxon>Thermotogati</taxon>
        <taxon>Deinococcota</taxon>
        <taxon>Deinococci</taxon>
        <taxon>Deinococcales</taxon>
        <taxon>Deinococcaceae</taxon>
        <taxon>Deinococcus</taxon>
    </lineage>
</organism>
<evidence type="ECO:0000259" key="1">
    <source>
        <dbReference type="Pfam" id="PF09722"/>
    </source>
</evidence>
<protein>
    <recommendedName>
        <fullName evidence="1">Antitoxin Xre/MbcA/ParS-like toxin-binding domain-containing protein</fullName>
    </recommendedName>
</protein>
<dbReference type="Pfam" id="PF09722">
    <property type="entry name" value="Xre_MbcA_ParS_C"/>
    <property type="match status" value="1"/>
</dbReference>
<evidence type="ECO:0000313" key="2">
    <source>
        <dbReference type="EMBL" id="MDR6218810.1"/>
    </source>
</evidence>